<evidence type="ECO:0000313" key="2">
    <source>
        <dbReference type="Proteomes" id="UP000011758"/>
    </source>
</evidence>
<evidence type="ECO:0008006" key="3">
    <source>
        <dbReference type="Google" id="ProtNLM"/>
    </source>
</evidence>
<dbReference type="PROSITE" id="PS51257">
    <property type="entry name" value="PROKAR_LIPOPROTEIN"/>
    <property type="match status" value="1"/>
</dbReference>
<comment type="caution">
    <text evidence="1">The sequence shown here is derived from an EMBL/GenBank/DDBJ whole genome shotgun (WGS) entry which is preliminary data.</text>
</comment>
<dbReference type="BioCyc" id="ECAT999415-HMP:GTTI-96-MONOMER"/>
<dbReference type="RefSeq" id="WP_004801098.1">
    <property type="nucleotide sequence ID" value="NZ_KB446646.1"/>
</dbReference>
<reference evidence="1 2" key="1">
    <citation type="submission" date="2013-02" db="EMBL/GenBank/DDBJ databases">
        <title>The Genome Sequence of Lactobacillus catenaformis F0143.</title>
        <authorList>
            <consortium name="The Broad Institute Genome Sequencing Platform"/>
            <person name="Earl A."/>
            <person name="Ward D."/>
            <person name="Feldgarden M."/>
            <person name="Gevers D."/>
            <person name="Izard J."/>
            <person name="Blanton J.M."/>
            <person name="Mathney J."/>
            <person name="Dewhirst F.E."/>
            <person name="Young S.K."/>
            <person name="Zeng Q."/>
            <person name="Gargeya S."/>
            <person name="Fitzgerald M."/>
            <person name="Haas B."/>
            <person name="Abouelleil A."/>
            <person name="Alvarado L."/>
            <person name="Arachchi H.M."/>
            <person name="Berlin A."/>
            <person name="Chapman S.B."/>
            <person name="Gearin G."/>
            <person name="Goldberg J."/>
            <person name="Griggs A."/>
            <person name="Gujja S."/>
            <person name="Hansen M."/>
            <person name="Heiman D."/>
            <person name="Howarth C."/>
            <person name="Larimer J."/>
            <person name="Lui A."/>
            <person name="MacDonald P.J.P."/>
            <person name="McCowen C."/>
            <person name="Montmayeur A."/>
            <person name="Murphy C."/>
            <person name="Neiman D."/>
            <person name="Pearson M."/>
            <person name="Priest M."/>
            <person name="Roberts A."/>
            <person name="Saif S."/>
            <person name="Shea T."/>
            <person name="Sisk P."/>
            <person name="Stolte C."/>
            <person name="Sykes S."/>
            <person name="Wortman J."/>
            <person name="Nusbaum C."/>
            <person name="Birren B."/>
        </authorList>
    </citation>
    <scope>NUCLEOTIDE SEQUENCE [LARGE SCALE GENOMIC DNA]</scope>
    <source>
        <strain evidence="1 2">OT 569</strain>
    </source>
</reference>
<dbReference type="eggNOG" id="COG3391">
    <property type="taxonomic scope" value="Bacteria"/>
</dbReference>
<proteinExistence type="predicted"/>
<dbReference type="EMBL" id="AGEJ01000001">
    <property type="protein sequence ID" value="EMD17655.1"/>
    <property type="molecule type" value="Genomic_DNA"/>
</dbReference>
<gene>
    <name evidence="1" type="ORF">HMPREF9943_00087</name>
</gene>
<accession>M2Q447</accession>
<dbReference type="STRING" id="999415.HMPREF9943_00087"/>
<organism evidence="1 2">
    <name type="scientific">Eggerthia catenaformis OT 569 = DSM 20559</name>
    <dbReference type="NCBI Taxonomy" id="999415"/>
    <lineage>
        <taxon>Bacteria</taxon>
        <taxon>Bacillati</taxon>
        <taxon>Bacillota</taxon>
        <taxon>Erysipelotrichia</taxon>
        <taxon>Erysipelotrichales</taxon>
        <taxon>Coprobacillaceae</taxon>
        <taxon>Eggerthia</taxon>
    </lineage>
</organism>
<dbReference type="Proteomes" id="UP000011758">
    <property type="component" value="Unassembled WGS sequence"/>
</dbReference>
<sequence>MKKLLLCFFLLLATGCTVNEKKEKIDWELGVIETSIYKRNTKIVYFDGDFNIKGEDSLKAAGVSKNLGESSYQKENAYFEARGLTRKNDDKKIIELNRNTRNIKFYDVDRINIQGVIANDKYTYTISNLDRKVYITQTDYNNKKVKEITFNDIITLNLFLAGDKIVVPYNLLEDSRKEFINIYDKQLNLIKKIDLSQYGRSITEAVVINDKIYLPVSSKTNEDGSEEISNNLIVELDVKSLDFKIIKIKTKELGHVNKYGDWLIIMNSESPTYEGRKMTFYHTKTGEEKIFNLKHPLRDVEVYGDFIYSANYYKENNERGYILVKYSIKDNMKEVRYKKVNLLNKYKEYHYYSDIFVNYNN</sequence>
<name>M2Q447_9FIRM</name>
<keyword evidence="2" id="KW-1185">Reference proteome</keyword>
<evidence type="ECO:0000313" key="1">
    <source>
        <dbReference type="EMBL" id="EMD17655.1"/>
    </source>
</evidence>
<dbReference type="AlphaFoldDB" id="M2Q447"/>
<protein>
    <recommendedName>
        <fullName evidence="3">Lipoprotein</fullName>
    </recommendedName>
</protein>